<sequence length="245" mass="27932">MNLLIYKTLEELNQDLADYVIKIAEMAIEDNDRFNFVLTGGNSPKELYKILSTNCKDRIDWEKVYFFFGDERNVPSDDENYNGLMAKKNFFDNLNVAADHIFYVDTTLAPEKAAIEYKKAIDEHFKGNDIVFDLILLGMGDDAHTASIFPHTTLVKNQQVDVDSVFVEKLNTYRISLTAPLINKAENVAFIAFGENKAEALKHVIGDEKKNFDTYPAQLINPVDGKLTWFVDEAAVKLLKNKKYV</sequence>
<evidence type="ECO:0000313" key="10">
    <source>
        <dbReference type="Proteomes" id="UP000645390"/>
    </source>
</evidence>
<dbReference type="Gene3D" id="3.40.50.1360">
    <property type="match status" value="1"/>
</dbReference>
<dbReference type="InterPro" id="IPR005900">
    <property type="entry name" value="6-phosphogluconolactonase_DevB"/>
</dbReference>
<comment type="function">
    <text evidence="2 7">Hydrolysis of 6-phosphogluconolactone to 6-phosphogluconate.</text>
</comment>
<comment type="pathway">
    <text evidence="3 7">Carbohydrate degradation; pentose phosphate pathway; D-ribulose 5-phosphate from D-glucose 6-phosphate (oxidative stage): step 2/3.</text>
</comment>
<dbReference type="PANTHER" id="PTHR11054:SF0">
    <property type="entry name" value="6-PHOSPHOGLUCONOLACTONASE"/>
    <property type="match status" value="1"/>
</dbReference>
<comment type="similarity">
    <text evidence="4 7">Belongs to the glucosamine/galactosamine-6-phosphate isomerase family. 6-phosphogluconolactonase subfamily.</text>
</comment>
<evidence type="ECO:0000256" key="6">
    <source>
        <dbReference type="ARBA" id="ARBA00020337"/>
    </source>
</evidence>
<dbReference type="Pfam" id="PF01182">
    <property type="entry name" value="Glucosamine_iso"/>
    <property type="match status" value="1"/>
</dbReference>
<dbReference type="PANTHER" id="PTHR11054">
    <property type="entry name" value="6-PHOSPHOGLUCONOLACTONASE"/>
    <property type="match status" value="1"/>
</dbReference>
<proteinExistence type="inferred from homology"/>
<dbReference type="EMBL" id="BMDJ01000005">
    <property type="protein sequence ID" value="GGI26356.1"/>
    <property type="molecule type" value="Genomic_DNA"/>
</dbReference>
<evidence type="ECO:0000313" key="9">
    <source>
        <dbReference type="EMBL" id="GGI26356.1"/>
    </source>
</evidence>
<dbReference type="SUPFAM" id="SSF100950">
    <property type="entry name" value="NagB/RpiA/CoA transferase-like"/>
    <property type="match status" value="1"/>
</dbReference>
<evidence type="ECO:0000256" key="4">
    <source>
        <dbReference type="ARBA" id="ARBA00010662"/>
    </source>
</evidence>
<evidence type="ECO:0000256" key="7">
    <source>
        <dbReference type="RuleBase" id="RU365095"/>
    </source>
</evidence>
<evidence type="ECO:0000256" key="1">
    <source>
        <dbReference type="ARBA" id="ARBA00000832"/>
    </source>
</evidence>
<name>A0ABQ2BJ88_9SPHI</name>
<dbReference type="RefSeq" id="WP_188414227.1">
    <property type="nucleotide sequence ID" value="NZ_BMDJ01000005.1"/>
</dbReference>
<feature type="domain" description="Glucosamine/galactosamine-6-phosphate isomerase" evidence="8">
    <location>
        <begin position="9"/>
        <end position="229"/>
    </location>
</feature>
<dbReference type="EC" id="3.1.1.31" evidence="5 7"/>
<dbReference type="InterPro" id="IPR039104">
    <property type="entry name" value="6PGL"/>
</dbReference>
<keyword evidence="10" id="KW-1185">Reference proteome</keyword>
<accession>A0ABQ2BJ88</accession>
<dbReference type="InterPro" id="IPR006148">
    <property type="entry name" value="Glc/Gal-6P_isomerase"/>
</dbReference>
<evidence type="ECO:0000256" key="5">
    <source>
        <dbReference type="ARBA" id="ARBA00013198"/>
    </source>
</evidence>
<protein>
    <recommendedName>
        <fullName evidence="6 7">6-phosphogluconolactonase</fullName>
        <shortName evidence="7">6PGL</shortName>
        <ecNumber evidence="5 7">3.1.1.31</ecNumber>
    </recommendedName>
</protein>
<dbReference type="Proteomes" id="UP000645390">
    <property type="component" value="Unassembled WGS sequence"/>
</dbReference>
<evidence type="ECO:0000259" key="8">
    <source>
        <dbReference type="Pfam" id="PF01182"/>
    </source>
</evidence>
<evidence type="ECO:0000256" key="2">
    <source>
        <dbReference type="ARBA" id="ARBA00002681"/>
    </source>
</evidence>
<dbReference type="NCBIfam" id="TIGR01198">
    <property type="entry name" value="pgl"/>
    <property type="match status" value="1"/>
</dbReference>
<dbReference type="InterPro" id="IPR037171">
    <property type="entry name" value="NagB/RpiA_transferase-like"/>
</dbReference>
<reference evidence="10" key="1">
    <citation type="journal article" date="2019" name="Int. J. Syst. Evol. Microbiol.">
        <title>The Global Catalogue of Microorganisms (GCM) 10K type strain sequencing project: providing services to taxonomists for standard genome sequencing and annotation.</title>
        <authorList>
            <consortium name="The Broad Institute Genomics Platform"/>
            <consortium name="The Broad Institute Genome Sequencing Center for Infectious Disease"/>
            <person name="Wu L."/>
            <person name="Ma J."/>
        </authorList>
    </citation>
    <scope>NUCLEOTIDE SEQUENCE [LARGE SCALE GENOMIC DNA]</scope>
    <source>
        <strain evidence="10">CCM 8939</strain>
    </source>
</reference>
<gene>
    <name evidence="7 9" type="primary">pgl</name>
    <name evidence="9" type="ORF">GCM10008119_22250</name>
</gene>
<keyword evidence="7" id="KW-0378">Hydrolase</keyword>
<dbReference type="CDD" id="cd01400">
    <property type="entry name" value="6PGL"/>
    <property type="match status" value="1"/>
</dbReference>
<comment type="caution">
    <text evidence="9">The sequence shown here is derived from an EMBL/GenBank/DDBJ whole genome shotgun (WGS) entry which is preliminary data.</text>
</comment>
<comment type="catalytic activity">
    <reaction evidence="1 7">
        <text>6-phospho-D-glucono-1,5-lactone + H2O = 6-phospho-D-gluconate + H(+)</text>
        <dbReference type="Rhea" id="RHEA:12556"/>
        <dbReference type="ChEBI" id="CHEBI:15377"/>
        <dbReference type="ChEBI" id="CHEBI:15378"/>
        <dbReference type="ChEBI" id="CHEBI:57955"/>
        <dbReference type="ChEBI" id="CHEBI:58759"/>
        <dbReference type="EC" id="3.1.1.31"/>
    </reaction>
</comment>
<evidence type="ECO:0000256" key="3">
    <source>
        <dbReference type="ARBA" id="ARBA00004961"/>
    </source>
</evidence>
<organism evidence="9 10">
    <name type="scientific">Pedobacter mendelii</name>
    <dbReference type="NCBI Taxonomy" id="1908240"/>
    <lineage>
        <taxon>Bacteria</taxon>
        <taxon>Pseudomonadati</taxon>
        <taxon>Bacteroidota</taxon>
        <taxon>Sphingobacteriia</taxon>
        <taxon>Sphingobacteriales</taxon>
        <taxon>Sphingobacteriaceae</taxon>
        <taxon>Pedobacter</taxon>
    </lineage>
</organism>